<protein>
    <submittedName>
        <fullName evidence="1">Uncharacterized protein</fullName>
    </submittedName>
</protein>
<reference evidence="1" key="1">
    <citation type="submission" date="2021-04" db="EMBL/GenBank/DDBJ databases">
        <authorList>
            <consortium name="Molecular Ecology Group"/>
        </authorList>
    </citation>
    <scope>NUCLEOTIDE SEQUENCE</scope>
</reference>
<accession>A0A8S3YL74</accession>
<dbReference type="Gene3D" id="3.10.129.10">
    <property type="entry name" value="Hotdog Thioesterase"/>
    <property type="match status" value="1"/>
</dbReference>
<dbReference type="Proteomes" id="UP000678393">
    <property type="component" value="Unassembled WGS sequence"/>
</dbReference>
<evidence type="ECO:0000313" key="1">
    <source>
        <dbReference type="EMBL" id="CAG5117524.1"/>
    </source>
</evidence>
<dbReference type="AlphaFoldDB" id="A0A8S3YL74"/>
<proteinExistence type="predicted"/>
<gene>
    <name evidence="1" type="ORF">CUNI_LOCUS3082</name>
</gene>
<dbReference type="SUPFAM" id="SSF54637">
    <property type="entry name" value="Thioesterase/thiol ester dehydrase-isomerase"/>
    <property type="match status" value="1"/>
</dbReference>
<dbReference type="InterPro" id="IPR029069">
    <property type="entry name" value="HotDog_dom_sf"/>
</dbReference>
<sequence length="285" mass="32887">MATQVLDYRLEIDEKNFSAESYFPGIAYDDFDRAGGISPWKICRMFEAGRTVPFFVGNFLDFNSLRTNNFTFFVLGGDYYFDPCLWEVARRYHYFPYKIKVELINVGQTSLTIREVLTNLLDQKEIATFYGKLVYVDKNSKKSQVLPYWHRMKYRNVESSDRVRLDTSLPRIPEHAFSAKTVVGASDTDHNGHTNQGSYIRFCLDAAELARRAKVLHRLTHDICLYPIVKMSTAYTGETLAGEELITTVWEDDLSPTILHFVVKREDTVAYISSVTFKDKPCSKL</sequence>
<dbReference type="PANTHER" id="PTHR34487">
    <property type="entry name" value="ACYL-ACP THIOESTERASE"/>
    <property type="match status" value="1"/>
</dbReference>
<dbReference type="OrthoDB" id="5975054at2759"/>
<name>A0A8S3YL74_9EUPU</name>
<evidence type="ECO:0000313" key="2">
    <source>
        <dbReference type="Proteomes" id="UP000678393"/>
    </source>
</evidence>
<dbReference type="PANTHER" id="PTHR34487:SF1">
    <property type="entry name" value="ACYL-ACP THIOESTERASE"/>
    <property type="match status" value="1"/>
</dbReference>
<dbReference type="EMBL" id="CAJHNH020000417">
    <property type="protein sequence ID" value="CAG5117524.1"/>
    <property type="molecule type" value="Genomic_DNA"/>
</dbReference>
<keyword evidence="2" id="KW-1185">Reference proteome</keyword>
<comment type="caution">
    <text evidence="1">The sequence shown here is derived from an EMBL/GenBank/DDBJ whole genome shotgun (WGS) entry which is preliminary data.</text>
</comment>
<organism evidence="1 2">
    <name type="scientific">Candidula unifasciata</name>
    <dbReference type="NCBI Taxonomy" id="100452"/>
    <lineage>
        <taxon>Eukaryota</taxon>
        <taxon>Metazoa</taxon>
        <taxon>Spiralia</taxon>
        <taxon>Lophotrochozoa</taxon>
        <taxon>Mollusca</taxon>
        <taxon>Gastropoda</taxon>
        <taxon>Heterobranchia</taxon>
        <taxon>Euthyneura</taxon>
        <taxon>Panpulmonata</taxon>
        <taxon>Eupulmonata</taxon>
        <taxon>Stylommatophora</taxon>
        <taxon>Helicina</taxon>
        <taxon>Helicoidea</taxon>
        <taxon>Geomitridae</taxon>
        <taxon>Candidula</taxon>
    </lineage>
</organism>